<sequence length="114" mass="12420">MRAAPVNASPEVDVDSLPSEEFFPTPTSGPSGTPASTSSSQATRLEAEVPRMIEEVLLAILTPLQMSIDNVTARVEICERKQRVTSEVTTLKAMVASLRKDVDYLKSTDFTSLY</sequence>
<comment type="caution">
    <text evidence="2">The sequence shown here is derived from an EMBL/GenBank/DDBJ whole genome shotgun (WGS) entry which is preliminary data.</text>
</comment>
<evidence type="ECO:0000313" key="3">
    <source>
        <dbReference type="Proteomes" id="UP000824120"/>
    </source>
</evidence>
<accession>A0A9J5WK43</accession>
<protein>
    <recommendedName>
        <fullName evidence="4">Polyprotein protein</fullName>
    </recommendedName>
</protein>
<dbReference type="EMBL" id="JACXVP010000011">
    <property type="protein sequence ID" value="KAG5576251.1"/>
    <property type="molecule type" value="Genomic_DNA"/>
</dbReference>
<reference evidence="2 3" key="1">
    <citation type="submission" date="2020-09" db="EMBL/GenBank/DDBJ databases">
        <title>De no assembly of potato wild relative species, Solanum commersonii.</title>
        <authorList>
            <person name="Cho K."/>
        </authorList>
    </citation>
    <scope>NUCLEOTIDE SEQUENCE [LARGE SCALE GENOMIC DNA]</scope>
    <source>
        <strain evidence="2">LZ3.2</strain>
        <tissue evidence="2">Leaf</tissue>
    </source>
</reference>
<dbReference type="AlphaFoldDB" id="A0A9J5WK43"/>
<organism evidence="2 3">
    <name type="scientific">Solanum commersonii</name>
    <name type="common">Commerson's wild potato</name>
    <name type="synonym">Commerson's nightshade</name>
    <dbReference type="NCBI Taxonomy" id="4109"/>
    <lineage>
        <taxon>Eukaryota</taxon>
        <taxon>Viridiplantae</taxon>
        <taxon>Streptophyta</taxon>
        <taxon>Embryophyta</taxon>
        <taxon>Tracheophyta</taxon>
        <taxon>Spermatophyta</taxon>
        <taxon>Magnoliopsida</taxon>
        <taxon>eudicotyledons</taxon>
        <taxon>Gunneridae</taxon>
        <taxon>Pentapetalae</taxon>
        <taxon>asterids</taxon>
        <taxon>lamiids</taxon>
        <taxon>Solanales</taxon>
        <taxon>Solanaceae</taxon>
        <taxon>Solanoideae</taxon>
        <taxon>Solaneae</taxon>
        <taxon>Solanum</taxon>
    </lineage>
</organism>
<evidence type="ECO:0008006" key="4">
    <source>
        <dbReference type="Google" id="ProtNLM"/>
    </source>
</evidence>
<evidence type="ECO:0000313" key="2">
    <source>
        <dbReference type="EMBL" id="KAG5576251.1"/>
    </source>
</evidence>
<name>A0A9J5WK43_SOLCO</name>
<feature type="region of interest" description="Disordered" evidence="1">
    <location>
        <begin position="1"/>
        <end position="44"/>
    </location>
</feature>
<keyword evidence="3" id="KW-1185">Reference proteome</keyword>
<proteinExistence type="predicted"/>
<dbReference type="Proteomes" id="UP000824120">
    <property type="component" value="Chromosome 11"/>
</dbReference>
<feature type="compositionally biased region" description="Low complexity" evidence="1">
    <location>
        <begin position="24"/>
        <end position="40"/>
    </location>
</feature>
<gene>
    <name evidence="2" type="ORF">H5410_056385</name>
</gene>
<evidence type="ECO:0000256" key="1">
    <source>
        <dbReference type="SAM" id="MobiDB-lite"/>
    </source>
</evidence>